<accession>A0ABQ2BC21</accession>
<evidence type="ECO:0000259" key="7">
    <source>
        <dbReference type="PROSITE" id="PS50850"/>
    </source>
</evidence>
<dbReference type="InterPro" id="IPR011701">
    <property type="entry name" value="MFS"/>
</dbReference>
<evidence type="ECO:0000256" key="5">
    <source>
        <dbReference type="SAM" id="MobiDB-lite"/>
    </source>
</evidence>
<dbReference type="PANTHER" id="PTHR23542">
    <property type="match status" value="1"/>
</dbReference>
<gene>
    <name evidence="8" type="ORF">GCM10007368_39690</name>
</gene>
<feature type="region of interest" description="Disordered" evidence="5">
    <location>
        <begin position="1"/>
        <end position="33"/>
    </location>
</feature>
<name>A0ABQ2BC21_9MICO</name>
<comment type="subcellular location">
    <subcellularLocation>
        <location evidence="1">Cell membrane</location>
        <topology evidence="1">Multi-pass membrane protein</topology>
    </subcellularLocation>
</comment>
<dbReference type="RefSeq" id="WP_188525477.1">
    <property type="nucleotide sequence ID" value="NZ_BMDG01000019.1"/>
</dbReference>
<dbReference type="PANTHER" id="PTHR23542:SF1">
    <property type="entry name" value="MAJOR FACILITATOR SUPERFAMILY (MFS) PROFILE DOMAIN-CONTAINING PROTEIN"/>
    <property type="match status" value="1"/>
</dbReference>
<feature type="transmembrane region" description="Helical" evidence="6">
    <location>
        <begin position="294"/>
        <end position="313"/>
    </location>
</feature>
<keyword evidence="3 6" id="KW-1133">Transmembrane helix</keyword>
<keyword evidence="9" id="KW-1185">Reference proteome</keyword>
<feature type="transmembrane region" description="Helical" evidence="6">
    <location>
        <begin position="259"/>
        <end position="282"/>
    </location>
</feature>
<feature type="transmembrane region" description="Helical" evidence="6">
    <location>
        <begin position="383"/>
        <end position="403"/>
    </location>
</feature>
<organism evidence="8 9">
    <name type="scientific">Isoptericola cucumis</name>
    <dbReference type="NCBI Taxonomy" id="1776856"/>
    <lineage>
        <taxon>Bacteria</taxon>
        <taxon>Bacillati</taxon>
        <taxon>Actinomycetota</taxon>
        <taxon>Actinomycetes</taxon>
        <taxon>Micrococcales</taxon>
        <taxon>Promicromonosporaceae</taxon>
        <taxon>Isoptericola</taxon>
    </lineage>
</organism>
<proteinExistence type="predicted"/>
<evidence type="ECO:0000256" key="3">
    <source>
        <dbReference type="ARBA" id="ARBA00022989"/>
    </source>
</evidence>
<feature type="transmembrane region" description="Helical" evidence="6">
    <location>
        <begin position="109"/>
        <end position="130"/>
    </location>
</feature>
<dbReference type="InterPro" id="IPR020846">
    <property type="entry name" value="MFS_dom"/>
</dbReference>
<comment type="caution">
    <text evidence="8">The sequence shown here is derived from an EMBL/GenBank/DDBJ whole genome shotgun (WGS) entry which is preliminary data.</text>
</comment>
<dbReference type="InterPro" id="IPR036259">
    <property type="entry name" value="MFS_trans_sf"/>
</dbReference>
<protein>
    <submittedName>
        <fullName evidence="8">MFS transporter</fullName>
    </submittedName>
</protein>
<reference evidence="9" key="1">
    <citation type="journal article" date="2019" name="Int. J. Syst. Evol. Microbiol.">
        <title>The Global Catalogue of Microorganisms (GCM) 10K type strain sequencing project: providing services to taxonomists for standard genome sequencing and annotation.</title>
        <authorList>
            <consortium name="The Broad Institute Genomics Platform"/>
            <consortium name="The Broad Institute Genome Sequencing Center for Infectious Disease"/>
            <person name="Wu L."/>
            <person name="Ma J."/>
        </authorList>
    </citation>
    <scope>NUCLEOTIDE SEQUENCE [LARGE SCALE GENOMIC DNA]</scope>
    <source>
        <strain evidence="9">CCM 8653</strain>
    </source>
</reference>
<feature type="transmembrane region" description="Helical" evidence="6">
    <location>
        <begin position="325"/>
        <end position="342"/>
    </location>
</feature>
<evidence type="ECO:0000256" key="6">
    <source>
        <dbReference type="SAM" id="Phobius"/>
    </source>
</evidence>
<dbReference type="Pfam" id="PF07690">
    <property type="entry name" value="MFS_1"/>
    <property type="match status" value="1"/>
</dbReference>
<feature type="transmembrane region" description="Helical" evidence="6">
    <location>
        <begin position="47"/>
        <end position="70"/>
    </location>
</feature>
<dbReference type="Proteomes" id="UP000632535">
    <property type="component" value="Unassembled WGS sequence"/>
</dbReference>
<feature type="transmembrane region" description="Helical" evidence="6">
    <location>
        <begin position="76"/>
        <end position="97"/>
    </location>
</feature>
<evidence type="ECO:0000313" key="9">
    <source>
        <dbReference type="Proteomes" id="UP000632535"/>
    </source>
</evidence>
<dbReference type="EMBL" id="BMDG01000019">
    <property type="protein sequence ID" value="GGI12141.1"/>
    <property type="molecule type" value="Genomic_DNA"/>
</dbReference>
<feature type="domain" description="Major facilitator superfamily (MFS) profile" evidence="7">
    <location>
        <begin position="39"/>
        <end position="435"/>
    </location>
</feature>
<feature type="transmembrane region" description="Helical" evidence="6">
    <location>
        <begin position="205"/>
        <end position="224"/>
    </location>
</feature>
<feature type="transmembrane region" description="Helical" evidence="6">
    <location>
        <begin position="348"/>
        <end position="371"/>
    </location>
</feature>
<sequence length="450" mass="43924">MTDTTPRAPARSTPARETPATTDDGPGDPTGGRLGPYSALARLAGAWFLPVAFAARLPFTMLTIGTLLLVSGATGSVAAGSLAGAAAALGTAVGGPTQGALADRYGQRAVLLLCTPLATVALVALVAVNLPGPPASTALTLTAAALTGASAPQVGPLARVRWIGLTRGRPRTLSAALSYESTADEVGFVLGPALVGVLATTASPAAAMLLAAGLLAVGGTAFALHPTARAVRAATAPREAAARESRGVPGMLALARREAVPLAGMLCMGVLFGGTQTAATAFTTDVGQAGLGGVLYAVLGVGSAATALAVVALPARWGLGSRWTWFAAGLTASFAALVLLVTTGSLGLVVAGIAVAGLFVGPVMVTVFTVASERAPVERTAAAMTLVASANVVGVALGAALAGQAAGLGVAPAFVVPAVAAAGLLAVGVLLRSRPTGESRRPPVDAAHVV</sequence>
<dbReference type="Gene3D" id="1.20.1250.20">
    <property type="entry name" value="MFS general substrate transporter like domains"/>
    <property type="match status" value="1"/>
</dbReference>
<dbReference type="PROSITE" id="PS50850">
    <property type="entry name" value="MFS"/>
    <property type="match status" value="1"/>
</dbReference>
<dbReference type="SUPFAM" id="SSF103473">
    <property type="entry name" value="MFS general substrate transporter"/>
    <property type="match status" value="1"/>
</dbReference>
<keyword evidence="4 6" id="KW-0472">Membrane</keyword>
<feature type="transmembrane region" description="Helical" evidence="6">
    <location>
        <begin position="409"/>
        <end position="431"/>
    </location>
</feature>
<evidence type="ECO:0000256" key="1">
    <source>
        <dbReference type="ARBA" id="ARBA00004651"/>
    </source>
</evidence>
<keyword evidence="2 6" id="KW-0812">Transmembrane</keyword>
<evidence type="ECO:0000256" key="4">
    <source>
        <dbReference type="ARBA" id="ARBA00023136"/>
    </source>
</evidence>
<evidence type="ECO:0000313" key="8">
    <source>
        <dbReference type="EMBL" id="GGI12141.1"/>
    </source>
</evidence>
<evidence type="ECO:0000256" key="2">
    <source>
        <dbReference type="ARBA" id="ARBA00022692"/>
    </source>
</evidence>